<dbReference type="EMBL" id="AOPZ01000017">
    <property type="protein sequence ID" value="EPH46523.1"/>
    <property type="molecule type" value="Genomic_DNA"/>
</dbReference>
<keyword evidence="5" id="KW-1185">Reference proteome</keyword>
<dbReference type="Pfam" id="PF12770">
    <property type="entry name" value="CHAT"/>
    <property type="match status" value="1"/>
</dbReference>
<dbReference type="InterPro" id="IPR019734">
    <property type="entry name" value="TPR_rpt"/>
</dbReference>
<feature type="repeat" description="TPR" evidence="1">
    <location>
        <begin position="833"/>
        <end position="866"/>
    </location>
</feature>
<dbReference type="InterPro" id="IPR041664">
    <property type="entry name" value="AAA_16"/>
</dbReference>
<feature type="domain" description="Orc1-like AAA ATPase" evidence="3">
    <location>
        <begin position="403"/>
        <end position="555"/>
    </location>
</feature>
<evidence type="ECO:0000313" key="5">
    <source>
        <dbReference type="Proteomes" id="UP000014629"/>
    </source>
</evidence>
<dbReference type="SUPFAM" id="SSF52540">
    <property type="entry name" value="P-loop containing nucleoside triphosphate hydrolases"/>
    <property type="match status" value="1"/>
</dbReference>
<evidence type="ECO:0000256" key="1">
    <source>
        <dbReference type="PROSITE-ProRule" id="PRU00339"/>
    </source>
</evidence>
<name>S3ZTL1_9ACTN</name>
<dbReference type="Gene3D" id="3.40.50.300">
    <property type="entry name" value="P-loop containing nucleotide triphosphate hydrolases"/>
    <property type="match status" value="1"/>
</dbReference>
<dbReference type="Pfam" id="PF13191">
    <property type="entry name" value="AAA_16"/>
    <property type="match status" value="1"/>
</dbReference>
<dbReference type="Gene3D" id="1.25.40.10">
    <property type="entry name" value="Tetratricopeptide repeat domain"/>
    <property type="match status" value="2"/>
</dbReference>
<dbReference type="RefSeq" id="WP_016638629.1">
    <property type="nucleotide sequence ID" value="NZ_AOPZ01000017.1"/>
</dbReference>
<dbReference type="SUPFAM" id="SSF48452">
    <property type="entry name" value="TPR-like"/>
    <property type="match status" value="2"/>
</dbReference>
<comment type="caution">
    <text evidence="4">The sequence shown here is derived from an EMBL/GenBank/DDBJ whole genome shotgun (WGS) entry which is preliminary data.</text>
</comment>
<reference evidence="4 5" key="1">
    <citation type="submission" date="2013-02" db="EMBL/GenBank/DDBJ databases">
        <title>Draft Genome Sequence of Streptomyces aurantiacus, Which Produces Setomimycin.</title>
        <authorList>
            <person name="Gruening B.A."/>
            <person name="Praeg A."/>
            <person name="Erxleben A."/>
            <person name="Guenther S."/>
            <person name="Mueller M."/>
        </authorList>
    </citation>
    <scope>NUCLEOTIDE SEQUENCE [LARGE SCALE GENOMIC DNA]</scope>
    <source>
        <strain evidence="4 5">JA 4570</strain>
    </source>
</reference>
<dbReference type="InterPro" id="IPR024983">
    <property type="entry name" value="CHAT_dom"/>
</dbReference>
<keyword evidence="1" id="KW-0802">TPR repeat</keyword>
<dbReference type="PATRIC" id="fig|1286094.4.peg.481"/>
<gene>
    <name evidence="4" type="ORF">STRAU_0495</name>
</gene>
<accession>S3ZTL1</accession>
<dbReference type="InterPro" id="IPR027417">
    <property type="entry name" value="P-loop_NTPase"/>
</dbReference>
<evidence type="ECO:0000259" key="2">
    <source>
        <dbReference type="Pfam" id="PF12770"/>
    </source>
</evidence>
<dbReference type="Proteomes" id="UP000014629">
    <property type="component" value="Unassembled WGS sequence"/>
</dbReference>
<dbReference type="PROSITE" id="PS50005">
    <property type="entry name" value="TPR"/>
    <property type="match status" value="1"/>
</dbReference>
<dbReference type="Gene3D" id="3.40.30.60">
    <property type="entry name" value="FHIPEP family, domain 1"/>
    <property type="match status" value="1"/>
</dbReference>
<organism evidence="4 5">
    <name type="scientific">Streptomyces aurantiacus JA 4570</name>
    <dbReference type="NCBI Taxonomy" id="1286094"/>
    <lineage>
        <taxon>Bacteria</taxon>
        <taxon>Bacillati</taxon>
        <taxon>Actinomycetota</taxon>
        <taxon>Actinomycetes</taxon>
        <taxon>Kitasatosporales</taxon>
        <taxon>Streptomycetaceae</taxon>
        <taxon>Streptomyces</taxon>
        <taxon>Streptomyces aurantiacus group</taxon>
    </lineage>
</organism>
<evidence type="ECO:0000313" key="4">
    <source>
        <dbReference type="EMBL" id="EPH46523.1"/>
    </source>
</evidence>
<sequence>MERFISVRIDQTKADSIRLHYDYGHGPGPAPGQGPGQQAAPVDVPLREVQERIDRAETDYYAELPADPEERARRLAALVAYGRELYALIDTPQRLLSAYTERTAGGEWDVLVLGIDVGHDAARFAHLPWELLHDGRTFLVTAPHPVVPVRCVPRPSAARPLAARSLRLVFMACAPDLAPDAESSLDHDAEQGSIWEATRRQGIDLEVEESGDLDELEERIHDHADGAVDVVHLTGHAVHAYDEPKFLTEDRMGRPRQAGLQDLHRCLAGRARVLFLSGCRTGEAADAGAVASLAERLARGTAPVVLGWGRPVADSAATRAAAIFYRWLARGVSPTTALAKTYGEMNTEVPYWHLLRMYLRGDPPGPLVEPARERGGARRPRDAMVAVERTPGKAEPTYPDPLRFVGRRRQVQQAIRMLHPFGDVRDARPGLVVHGMGGIGKTTLVGRVCQRLADQFHLVVLRLGDDYLTEDYLRRVLMADPRLADVLEGAGSAPSFLARLPAAFERYPGNLLFWLDEFESSFRPDERTVTDIAMEGERPIPRPEAVEVLTRLVTALAPTRSGHRVVVTSRYPLRLPCTEDFGTITLAPPRAEEIGRLIDRLTDRLSEDHPAGGLTPERIDTIREAAGDNPRLLENLFRAASQGIDVGDDLLRVRMRETRDRMLDADIALPLLLSKVSPASTRLLQAAAPYHTPVPCGTLARLTQEPADQALEHADRLAGLNLLERTWRDGAPRFVVPLLLRGRLSAQDAVAHRAAAGCATALAAELGDFLDEPDVRRLDEPLLQEVRRLALEGGDSGLAVDATVALAEIHDTYGRYGEVAALCHQILPRAPEHRLYRVLAAAESELGHVSEAIRYFDEALTTYPPETDRERAETLATVVCEFTFHLPNTPDTSRRDMLTEAIELARGHGGIQPVLVFALRTLARVLAMTGDRTQHPTIKALLDEAEGIARTIRDGGGHANAVRFDRVCAVLLDRGDYRAAEGELAVILKVYEQLGQPRNASVVLLDAAHNWLDLGEVEQAEKLADKISALNRTLNYARLDVGHDLLRGSIALHRGAYEDAEQHYAITSHKASALHDEASELSALSGRVQCRRRLGDKKGADRLLQERLLRQEEFRSPTYRVDLLLAAVEQYDVTSESAMDEADKVGEVLEMSREAASLARIQGLAARERRAWESFCAAAEGSGGLVDERESALRRVLELEPDPEARVPRLIQLGRLLLGAERFAAAGQPLAEALAAVAGGWQEAEVRGLLAEAARGNQDHRAAAEQLTALVRLRLQPAEASHQGHTLAVGTLRELAAAHRADHAQHRARTCLLGARSLARQIPHAELEHEILEELADLARESGNGYEEHLWQRAAESAHYRKLPLRVLVTRDVGRFFDSALGGTAIEETDRLRTRFHEEEGWTFPGVRYSYGDELPDRSYAVLVWGDTVHQAPLPTDHVLLPARPPDGRTGRVTSELGVPAVEWLTDEQSAGLPTEDPSRVTLAALRVLAARYRERIEPMEEPPPPPDPGIEELTVQQILDRL</sequence>
<protein>
    <submittedName>
        <fullName evidence="4">Uncharacterized protein</fullName>
    </submittedName>
</protein>
<dbReference type="InterPro" id="IPR011990">
    <property type="entry name" value="TPR-like_helical_dom_sf"/>
</dbReference>
<feature type="domain" description="CHAT" evidence="2">
    <location>
        <begin position="123"/>
        <end position="346"/>
    </location>
</feature>
<proteinExistence type="predicted"/>
<dbReference type="InterPro" id="IPR042194">
    <property type="entry name" value="FHIPEP_1"/>
</dbReference>
<dbReference type="OrthoDB" id="4302715at2"/>
<evidence type="ECO:0000259" key="3">
    <source>
        <dbReference type="Pfam" id="PF13191"/>
    </source>
</evidence>